<geneLocation type="plasmid" evidence="2 3">
    <name>pREB5</name>
</geneLocation>
<dbReference type="PANTHER" id="PTHR34050:SF3">
    <property type="entry name" value="DNA REPAIR RAD52-LIKE PROTEIN 2, CHLOROPLASTIC"/>
    <property type="match status" value="1"/>
</dbReference>
<dbReference type="GO" id="GO:0003677">
    <property type="term" value="F:DNA binding"/>
    <property type="evidence" value="ECO:0007669"/>
    <property type="project" value="InterPro"/>
</dbReference>
<evidence type="ECO:0000256" key="1">
    <source>
        <dbReference type="SAM" id="MobiDB-lite"/>
    </source>
</evidence>
<accession>A8ZP70</accession>
<name>A8ZP70_ACAM1</name>
<dbReference type="GO" id="GO:0000724">
    <property type="term" value="P:double-strand break repair via homologous recombination"/>
    <property type="evidence" value="ECO:0007669"/>
    <property type="project" value="InterPro"/>
</dbReference>
<dbReference type="KEGG" id="amr:AM1_E0036"/>
<dbReference type="HOGENOM" id="CLU_095139_1_1_3"/>
<dbReference type="EMBL" id="CP000842">
    <property type="protein sequence ID" value="ABW32806.1"/>
    <property type="molecule type" value="Genomic_DNA"/>
</dbReference>
<gene>
    <name evidence="2" type="ordered locus">AM1_E0036</name>
</gene>
<dbReference type="Proteomes" id="UP000000268">
    <property type="component" value="Plasmid pREB5"/>
</dbReference>
<reference evidence="2 3" key="1">
    <citation type="journal article" date="2008" name="Proc. Natl. Acad. Sci. U.S.A.">
        <title>Niche adaptation and genome expansion in the chlorophyll d-producing cyanobacterium Acaryochloris marina.</title>
        <authorList>
            <person name="Swingley W.D."/>
            <person name="Chen M."/>
            <person name="Cheung P.C."/>
            <person name="Conrad A.L."/>
            <person name="Dejesa L.C."/>
            <person name="Hao J."/>
            <person name="Honchak B.M."/>
            <person name="Karbach L.E."/>
            <person name="Kurdoglu A."/>
            <person name="Lahiri S."/>
            <person name="Mastrian S.D."/>
            <person name="Miyashita H."/>
            <person name="Page L."/>
            <person name="Ramakrishna P."/>
            <person name="Satoh S."/>
            <person name="Sattley W.M."/>
            <person name="Shimada Y."/>
            <person name="Taylor H.L."/>
            <person name="Tomo T."/>
            <person name="Tsuchiya T."/>
            <person name="Wang Z.T."/>
            <person name="Raymond J."/>
            <person name="Mimuro M."/>
            <person name="Blankenship R.E."/>
            <person name="Touchman J.W."/>
        </authorList>
    </citation>
    <scope>NUCLEOTIDE SEQUENCE [LARGE SCALE GENOMIC DNA]</scope>
    <source>
        <strain evidence="3">MBIC 11017</strain>
        <plasmid evidence="3">Plasmid pREB5</plasmid>
    </source>
</reference>
<sequence>MQDRKILSLSRSTTQAVTPSQSQTNTPRAFRRPLEEILEDLRRPIPGRFIKTKSKKGVALRFVSWYDIVRILEARAPGFEYDCSPHFGDGKTVVKATITIHGEDGSLSRSALGIADSDIESWGDATSNASSMALRRAAAEFGLGLHLYWEK</sequence>
<dbReference type="InterPro" id="IPR037489">
    <property type="entry name" value="RAD52-like"/>
</dbReference>
<feature type="region of interest" description="Disordered" evidence="1">
    <location>
        <begin position="1"/>
        <end position="28"/>
    </location>
</feature>
<dbReference type="AlphaFoldDB" id="A8ZP70"/>
<evidence type="ECO:0008006" key="4">
    <source>
        <dbReference type="Google" id="ProtNLM"/>
    </source>
</evidence>
<organism evidence="2 3">
    <name type="scientific">Acaryochloris marina (strain MBIC 11017)</name>
    <dbReference type="NCBI Taxonomy" id="329726"/>
    <lineage>
        <taxon>Bacteria</taxon>
        <taxon>Bacillati</taxon>
        <taxon>Cyanobacteriota</taxon>
        <taxon>Cyanophyceae</taxon>
        <taxon>Acaryochloridales</taxon>
        <taxon>Acaryochloridaceae</taxon>
        <taxon>Acaryochloris</taxon>
    </lineage>
</organism>
<dbReference type="RefSeq" id="WP_012168044.1">
    <property type="nucleotide sequence ID" value="NC_009930.1"/>
</dbReference>
<dbReference type="PANTHER" id="PTHR34050">
    <property type="entry name" value="DNA REPAIR RAD52-LIKE PROTEIN 2, CHLOROPLASTIC"/>
    <property type="match status" value="1"/>
</dbReference>
<feature type="compositionally biased region" description="Polar residues" evidence="1">
    <location>
        <begin position="9"/>
        <end position="27"/>
    </location>
</feature>
<proteinExistence type="predicted"/>
<evidence type="ECO:0000313" key="2">
    <source>
        <dbReference type="EMBL" id="ABW32806.1"/>
    </source>
</evidence>
<keyword evidence="3" id="KW-1185">Reference proteome</keyword>
<evidence type="ECO:0000313" key="3">
    <source>
        <dbReference type="Proteomes" id="UP000000268"/>
    </source>
</evidence>
<keyword evidence="2" id="KW-0614">Plasmid</keyword>
<dbReference type="OrthoDB" id="560819at2"/>
<protein>
    <recommendedName>
        <fullName evidence="4">Rad52/22 double-strand break repair protein</fullName>
    </recommendedName>
</protein>